<sequence>MADSIAPAVDKVGAPEPTAPEALAGAPTLDTAKPEVSENPLAQAEPSKELPIIGETKAVEDAKSSTEPFNVIEAFKKAHQIPRPVEVQSVPETPANQSVNGSPKPELNISMETEESPKPQEEPVVITGVEEPLPTPAASVPNSDNGPDSIVDKPVTPNGESKPAEMAGALQSGNDDDKSDVSEIVIGEKRKLAEGPADVSATAPEKEDSDESERADKKAKIDDGEASSNGGAPRKPGRPKKNGSKEKKAAPPPALGKTARKTRSQGPVEA</sequence>
<accession>A0A2P4ZNA3</accession>
<evidence type="ECO:0000313" key="3">
    <source>
        <dbReference type="Proteomes" id="UP000054821"/>
    </source>
</evidence>
<feature type="region of interest" description="Disordered" evidence="1">
    <location>
        <begin position="1"/>
        <end position="53"/>
    </location>
</feature>
<evidence type="ECO:0000256" key="1">
    <source>
        <dbReference type="SAM" id="MobiDB-lite"/>
    </source>
</evidence>
<organism evidence="2 3">
    <name type="scientific">Trichoderma gamsii</name>
    <dbReference type="NCBI Taxonomy" id="398673"/>
    <lineage>
        <taxon>Eukaryota</taxon>
        <taxon>Fungi</taxon>
        <taxon>Dikarya</taxon>
        <taxon>Ascomycota</taxon>
        <taxon>Pezizomycotina</taxon>
        <taxon>Sordariomycetes</taxon>
        <taxon>Hypocreomycetidae</taxon>
        <taxon>Hypocreales</taxon>
        <taxon>Hypocreaceae</taxon>
        <taxon>Trichoderma</taxon>
    </lineage>
</organism>
<feature type="compositionally biased region" description="Polar residues" evidence="1">
    <location>
        <begin position="90"/>
        <end position="101"/>
    </location>
</feature>
<dbReference type="Proteomes" id="UP000054821">
    <property type="component" value="Unassembled WGS sequence"/>
</dbReference>
<proteinExistence type="predicted"/>
<keyword evidence="3" id="KW-1185">Reference proteome</keyword>
<dbReference type="EMBL" id="JPDN02000016">
    <property type="protein sequence ID" value="PON25734.1"/>
    <property type="molecule type" value="Genomic_DNA"/>
</dbReference>
<name>A0A2P4ZNA3_9HYPO</name>
<protein>
    <submittedName>
        <fullName evidence="2">Uncharacterized protein</fullName>
    </submittedName>
</protein>
<comment type="caution">
    <text evidence="2">The sequence shown here is derived from an EMBL/GenBank/DDBJ whole genome shotgun (WGS) entry which is preliminary data.</text>
</comment>
<dbReference type="AlphaFoldDB" id="A0A2P4ZNA3"/>
<gene>
    <name evidence="2" type="ORF">TGAM01_v205171</name>
</gene>
<feature type="compositionally biased region" description="Basic and acidic residues" evidence="1">
    <location>
        <begin position="212"/>
        <end position="223"/>
    </location>
</feature>
<feature type="region of interest" description="Disordered" evidence="1">
    <location>
        <begin position="82"/>
        <end position="270"/>
    </location>
</feature>
<dbReference type="GeneID" id="29983522"/>
<evidence type="ECO:0000313" key="2">
    <source>
        <dbReference type="EMBL" id="PON25734.1"/>
    </source>
</evidence>
<dbReference type="RefSeq" id="XP_024405621.1">
    <property type="nucleotide sequence ID" value="XM_024549588.1"/>
</dbReference>
<feature type="compositionally biased region" description="Basic and acidic residues" evidence="1">
    <location>
        <begin position="175"/>
        <end position="193"/>
    </location>
</feature>
<reference evidence="2 3" key="1">
    <citation type="journal article" date="2016" name="Genome Announc.">
        <title>Draft Whole-Genome Sequence of Trichoderma gamsii T6085, a Promising Biocontrol Agent of Fusarium Head Blight on Wheat.</title>
        <authorList>
            <person name="Baroncelli R."/>
            <person name="Zapparata A."/>
            <person name="Piaggeschi G."/>
            <person name="Sarrocco S."/>
            <person name="Vannacci G."/>
        </authorList>
    </citation>
    <scope>NUCLEOTIDE SEQUENCE [LARGE SCALE GENOMIC DNA]</scope>
    <source>
        <strain evidence="2 3">T6085</strain>
    </source>
</reference>